<keyword evidence="3" id="KW-1185">Reference proteome</keyword>
<dbReference type="GeneID" id="78360984"/>
<accession>A0A369LRM2</accession>
<dbReference type="Gene3D" id="3.30.70.20">
    <property type="match status" value="1"/>
</dbReference>
<organism evidence="2 3">
    <name type="scientific">Gordonibacter pamelaeae</name>
    <dbReference type="NCBI Taxonomy" id="471189"/>
    <lineage>
        <taxon>Bacteria</taxon>
        <taxon>Bacillati</taxon>
        <taxon>Actinomycetota</taxon>
        <taxon>Coriobacteriia</taxon>
        <taxon>Eggerthellales</taxon>
        <taxon>Eggerthellaceae</taxon>
        <taxon>Gordonibacter</taxon>
    </lineage>
</organism>
<comment type="caution">
    <text evidence="2">The sequence shown here is derived from an EMBL/GenBank/DDBJ whole genome shotgun (WGS) entry which is preliminary data.</text>
</comment>
<dbReference type="PROSITE" id="PS51379">
    <property type="entry name" value="4FE4S_FER_2"/>
    <property type="match status" value="1"/>
</dbReference>
<dbReference type="RefSeq" id="WP_114569516.1">
    <property type="nucleotide sequence ID" value="NZ_CABMMS010000018.1"/>
</dbReference>
<dbReference type="InterPro" id="IPR017896">
    <property type="entry name" value="4Fe4S_Fe-S-bd"/>
</dbReference>
<sequence length="109" mass="12251">MRQMLAVDYEFCTGCHTCEIACQQEHGLAPGRFGIKLTQIGPDQITERKWQYEFVPVPTDRCDRCARRQAAGKPPTCVQHCQAGCLYCGTLEELAEKIDLGKKKLALFS</sequence>
<name>A0A369LRM2_9ACTN</name>
<protein>
    <submittedName>
        <fullName evidence="2">Oxidoreductase</fullName>
    </submittedName>
</protein>
<proteinExistence type="predicted"/>
<dbReference type="AlphaFoldDB" id="A0A369LRM2"/>
<dbReference type="SUPFAM" id="SSF54862">
    <property type="entry name" value="4Fe-4S ferredoxins"/>
    <property type="match status" value="1"/>
</dbReference>
<dbReference type="EMBL" id="PPTS01000018">
    <property type="protein sequence ID" value="RDB61317.1"/>
    <property type="molecule type" value="Genomic_DNA"/>
</dbReference>
<feature type="domain" description="4Fe-4S ferredoxin-type" evidence="1">
    <location>
        <begin position="3"/>
        <end position="33"/>
    </location>
</feature>
<dbReference type="OrthoDB" id="5432641at2"/>
<dbReference type="Proteomes" id="UP000254000">
    <property type="component" value="Unassembled WGS sequence"/>
</dbReference>
<reference evidence="2 3" key="1">
    <citation type="journal article" date="2018" name="Elife">
        <title>Discovery and characterization of a prevalent human gut bacterial enzyme sufficient for the inactivation of a family of plant toxins.</title>
        <authorList>
            <person name="Koppel N."/>
            <person name="Bisanz J.E."/>
            <person name="Pandelia M.E."/>
            <person name="Turnbaugh P.J."/>
            <person name="Balskus E.P."/>
        </authorList>
    </citation>
    <scope>NUCLEOTIDE SEQUENCE [LARGE SCALE GENOMIC DNA]</scope>
    <source>
        <strain evidence="2 3">3C</strain>
    </source>
</reference>
<evidence type="ECO:0000259" key="1">
    <source>
        <dbReference type="PROSITE" id="PS51379"/>
    </source>
</evidence>
<gene>
    <name evidence="2" type="ORF">C1877_14945</name>
</gene>
<evidence type="ECO:0000313" key="3">
    <source>
        <dbReference type="Proteomes" id="UP000254000"/>
    </source>
</evidence>
<evidence type="ECO:0000313" key="2">
    <source>
        <dbReference type="EMBL" id="RDB61317.1"/>
    </source>
</evidence>